<evidence type="ECO:0000256" key="2">
    <source>
        <dbReference type="ARBA" id="ARBA00023315"/>
    </source>
</evidence>
<dbReference type="Proteomes" id="UP000664169">
    <property type="component" value="Unassembled WGS sequence"/>
</dbReference>
<comment type="caution">
    <text evidence="5">The sequence shown here is derived from an EMBL/GenBank/DDBJ whole genome shotgun (WGS) entry which is preliminary data.</text>
</comment>
<organism evidence="5 6">
    <name type="scientific">Gomphillus americanus</name>
    <dbReference type="NCBI Taxonomy" id="1940652"/>
    <lineage>
        <taxon>Eukaryota</taxon>
        <taxon>Fungi</taxon>
        <taxon>Dikarya</taxon>
        <taxon>Ascomycota</taxon>
        <taxon>Pezizomycotina</taxon>
        <taxon>Lecanoromycetes</taxon>
        <taxon>OSLEUM clade</taxon>
        <taxon>Ostropomycetidae</taxon>
        <taxon>Ostropales</taxon>
        <taxon>Graphidaceae</taxon>
        <taxon>Gomphilloideae</taxon>
        <taxon>Gomphillus</taxon>
    </lineage>
</organism>
<keyword evidence="1" id="KW-0808">Transferase</keyword>
<dbReference type="OrthoDB" id="64477at2759"/>
<evidence type="ECO:0000256" key="1">
    <source>
        <dbReference type="ARBA" id="ARBA00022679"/>
    </source>
</evidence>
<evidence type="ECO:0000313" key="5">
    <source>
        <dbReference type="EMBL" id="CAF9910252.1"/>
    </source>
</evidence>
<dbReference type="Gene3D" id="3.40.630.30">
    <property type="match status" value="1"/>
</dbReference>
<gene>
    <name evidence="5" type="ORF">GOMPHAMPRED_007019</name>
</gene>
<dbReference type="InterPro" id="IPR016181">
    <property type="entry name" value="Acyl_CoA_acyltransferase"/>
</dbReference>
<name>A0A8H3I0J1_9LECA</name>
<dbReference type="Pfam" id="PF13302">
    <property type="entry name" value="Acetyltransf_3"/>
    <property type="match status" value="1"/>
</dbReference>
<dbReference type="GO" id="GO:0016747">
    <property type="term" value="F:acyltransferase activity, transferring groups other than amino-acyl groups"/>
    <property type="evidence" value="ECO:0007669"/>
    <property type="project" value="InterPro"/>
</dbReference>
<keyword evidence="6" id="KW-1185">Reference proteome</keyword>
<dbReference type="AlphaFoldDB" id="A0A8H3I0J1"/>
<dbReference type="EMBL" id="CAJPDQ010000005">
    <property type="protein sequence ID" value="CAF9910252.1"/>
    <property type="molecule type" value="Genomic_DNA"/>
</dbReference>
<dbReference type="InterPro" id="IPR000182">
    <property type="entry name" value="GNAT_dom"/>
</dbReference>
<protein>
    <recommendedName>
        <fullName evidence="4">N-acetyltransferase domain-containing protein</fullName>
    </recommendedName>
</protein>
<dbReference type="InterPro" id="IPR051531">
    <property type="entry name" value="N-acetyltransferase"/>
</dbReference>
<evidence type="ECO:0000259" key="4">
    <source>
        <dbReference type="PROSITE" id="PS51186"/>
    </source>
</evidence>
<evidence type="ECO:0000256" key="3">
    <source>
        <dbReference type="ARBA" id="ARBA00038502"/>
    </source>
</evidence>
<dbReference type="SUPFAM" id="SSF55729">
    <property type="entry name" value="Acyl-CoA N-acyltransferases (Nat)"/>
    <property type="match status" value="1"/>
</dbReference>
<keyword evidence="2" id="KW-0012">Acyltransferase</keyword>
<reference evidence="5" key="1">
    <citation type="submission" date="2021-03" db="EMBL/GenBank/DDBJ databases">
        <authorList>
            <person name="Tagirdzhanova G."/>
        </authorList>
    </citation>
    <scope>NUCLEOTIDE SEQUENCE</scope>
</reference>
<evidence type="ECO:0000313" key="6">
    <source>
        <dbReference type="Proteomes" id="UP000664169"/>
    </source>
</evidence>
<proteinExistence type="inferred from homology"/>
<feature type="domain" description="N-acetyltransferase" evidence="4">
    <location>
        <begin position="49"/>
        <end position="211"/>
    </location>
</feature>
<accession>A0A8H3I0J1</accession>
<sequence length="226" mass="25579">MFYTKRLMLRNLDPRCDTSTWQHWLNTVSTARVFRTEGLRPTSTEDVSATVTKVAKGGDILPCLAICLLPSDEQTHPDKLLPSDDLFVKTDGSARYPMIGCLNLRGSPTPTVNVTNRTASLGIFLMEAYTGKGYGPEVLEWVFWYLFDALGLHRLEILTLASNKPARKAYEKVGFVEEGRARKAIFQDGVWEDVVSLAVLEEDYWARKKKKVDGDDEEIECTYKTF</sequence>
<dbReference type="PROSITE" id="PS51186">
    <property type="entry name" value="GNAT"/>
    <property type="match status" value="1"/>
</dbReference>
<dbReference type="PANTHER" id="PTHR43792">
    <property type="entry name" value="GNAT FAMILY, PUTATIVE (AFU_ORTHOLOGUE AFUA_3G00765)-RELATED-RELATED"/>
    <property type="match status" value="1"/>
</dbReference>
<dbReference type="PANTHER" id="PTHR43792:SF8">
    <property type="entry name" value="[RIBOSOMAL PROTEIN US5]-ALANINE N-ACETYLTRANSFERASE"/>
    <property type="match status" value="1"/>
</dbReference>
<comment type="similarity">
    <text evidence="3">Belongs to the acetyltransferase family. RimJ subfamily.</text>
</comment>